<evidence type="ECO:0000256" key="1">
    <source>
        <dbReference type="ARBA" id="ARBA00001946"/>
    </source>
</evidence>
<dbReference type="GO" id="GO:0005737">
    <property type="term" value="C:cytoplasm"/>
    <property type="evidence" value="ECO:0007669"/>
    <property type="project" value="UniProtKB-ARBA"/>
</dbReference>
<evidence type="ECO:0000256" key="6">
    <source>
        <dbReference type="ARBA" id="ARBA00023229"/>
    </source>
</evidence>
<proteinExistence type="inferred from homology"/>
<dbReference type="Gene3D" id="1.10.600.10">
    <property type="entry name" value="Farnesyl Diphosphate Synthase"/>
    <property type="match status" value="1"/>
</dbReference>
<dbReference type="EMBL" id="CP002083">
    <property type="protein sequence ID" value="ADJ24573.1"/>
    <property type="molecule type" value="Genomic_DNA"/>
</dbReference>
<dbReference type="STRING" id="582899.Hden_2777"/>
<organism evidence="9 10">
    <name type="scientific">Hyphomicrobium denitrificans (strain ATCC 51888 / DSM 1869 / NCIMB 11706 / TK 0415)</name>
    <dbReference type="NCBI Taxonomy" id="582899"/>
    <lineage>
        <taxon>Bacteria</taxon>
        <taxon>Pseudomonadati</taxon>
        <taxon>Pseudomonadota</taxon>
        <taxon>Alphaproteobacteria</taxon>
        <taxon>Hyphomicrobiales</taxon>
        <taxon>Hyphomicrobiaceae</taxon>
        <taxon>Hyphomicrobium</taxon>
    </lineage>
</organism>
<accession>D8JU25</accession>
<dbReference type="PANTHER" id="PTHR43281">
    <property type="entry name" value="FARNESYL DIPHOSPHATE SYNTHASE"/>
    <property type="match status" value="1"/>
</dbReference>
<comment type="cofactor">
    <cofactor evidence="1">
        <name>Mg(2+)</name>
        <dbReference type="ChEBI" id="CHEBI:18420"/>
    </cofactor>
</comment>
<dbReference type="InterPro" id="IPR053378">
    <property type="entry name" value="Prenyl_diphosphate_synthase"/>
</dbReference>
<dbReference type="HOGENOM" id="CLU_014015_0_1_5"/>
<dbReference type="InterPro" id="IPR000092">
    <property type="entry name" value="Polyprenyl_synt"/>
</dbReference>
<dbReference type="SFLD" id="SFLDG01017">
    <property type="entry name" value="Polyprenyl_Transferase_Like"/>
    <property type="match status" value="1"/>
</dbReference>
<dbReference type="NCBIfam" id="NF045485">
    <property type="entry name" value="FPPsyn"/>
    <property type="match status" value="1"/>
</dbReference>
<keyword evidence="4" id="KW-0479">Metal-binding</keyword>
<dbReference type="PROSITE" id="PS00444">
    <property type="entry name" value="POLYPRENYL_SYNTHASE_2"/>
    <property type="match status" value="1"/>
</dbReference>
<dbReference type="eggNOG" id="COG0142">
    <property type="taxonomic scope" value="Bacteria"/>
</dbReference>
<sequence length="301" mass="31670">MSQFLVQLGNAATAVEGFLAECLTEQQANGTPPRLADALRHAVLAGGKRFRPFLVFESAGLFGVARDAALPAAAALECIHCYSLVHDDLPAMDNDELRRGQPTVWKAYDEWTAILVGDALQAIAFELTSDPRRHDDAEARAELTHALAIASGAIGMVGGQMLDLEAGRLPDQPAATIADIVRLQAMKTGRLITVGCEMGAILGRASPSDRAALKTYGEHLGTAFQISDDLLDAEGSAADVGKATGKDAAAGKATLIGLLGIQEARQHLDRTIDAAVAALEPFDTKAEPLIAAARHMGQRDS</sequence>
<dbReference type="GO" id="GO:0016114">
    <property type="term" value="P:terpenoid biosynthetic process"/>
    <property type="evidence" value="ECO:0007669"/>
    <property type="project" value="UniProtKB-ARBA"/>
</dbReference>
<dbReference type="CDD" id="cd00685">
    <property type="entry name" value="Trans_IPPS_HT"/>
    <property type="match status" value="1"/>
</dbReference>
<dbReference type="KEGG" id="hdn:Hden_2777"/>
<gene>
    <name evidence="9" type="ordered locus">Hden_2777</name>
</gene>
<name>D8JU25_HYPDA</name>
<evidence type="ECO:0000256" key="4">
    <source>
        <dbReference type="ARBA" id="ARBA00022723"/>
    </source>
</evidence>
<dbReference type="FunFam" id="1.10.600.10:FF:000001">
    <property type="entry name" value="Geranylgeranyl diphosphate synthase"/>
    <property type="match status" value="1"/>
</dbReference>
<evidence type="ECO:0000313" key="10">
    <source>
        <dbReference type="Proteomes" id="UP000002033"/>
    </source>
</evidence>
<dbReference type="GO" id="GO:0046872">
    <property type="term" value="F:metal ion binding"/>
    <property type="evidence" value="ECO:0007669"/>
    <property type="project" value="UniProtKB-KW"/>
</dbReference>
<evidence type="ECO:0000256" key="7">
    <source>
        <dbReference type="ARBA" id="ARBA00069024"/>
    </source>
</evidence>
<evidence type="ECO:0000256" key="2">
    <source>
        <dbReference type="ARBA" id="ARBA00006706"/>
    </source>
</evidence>
<dbReference type="GO" id="GO:0004659">
    <property type="term" value="F:prenyltransferase activity"/>
    <property type="evidence" value="ECO:0007669"/>
    <property type="project" value="InterPro"/>
</dbReference>
<dbReference type="SFLD" id="SFLDS00005">
    <property type="entry name" value="Isoprenoid_Synthase_Type_I"/>
    <property type="match status" value="1"/>
</dbReference>
<dbReference type="PANTHER" id="PTHR43281:SF1">
    <property type="entry name" value="FARNESYL DIPHOSPHATE SYNTHASE"/>
    <property type="match status" value="1"/>
</dbReference>
<protein>
    <recommendedName>
        <fullName evidence="7">Probable farnesyl diphosphate synthase</fullName>
    </recommendedName>
</protein>
<keyword evidence="3 8" id="KW-0808">Transferase</keyword>
<evidence type="ECO:0000313" key="9">
    <source>
        <dbReference type="EMBL" id="ADJ24573.1"/>
    </source>
</evidence>
<keyword evidence="6" id="KW-0414">Isoprene biosynthesis</keyword>
<dbReference type="InterPro" id="IPR033749">
    <property type="entry name" value="Polyprenyl_synt_CS"/>
</dbReference>
<evidence type="ECO:0000256" key="3">
    <source>
        <dbReference type="ARBA" id="ARBA00022679"/>
    </source>
</evidence>
<comment type="similarity">
    <text evidence="2 8">Belongs to the FPP/GGPP synthase family.</text>
</comment>
<keyword evidence="10" id="KW-1185">Reference proteome</keyword>
<evidence type="ECO:0000256" key="5">
    <source>
        <dbReference type="ARBA" id="ARBA00022842"/>
    </source>
</evidence>
<dbReference type="AlphaFoldDB" id="D8JU25"/>
<dbReference type="Proteomes" id="UP000002033">
    <property type="component" value="Chromosome"/>
</dbReference>
<dbReference type="RefSeq" id="WP_013216732.1">
    <property type="nucleotide sequence ID" value="NC_014313.1"/>
</dbReference>
<dbReference type="Pfam" id="PF00348">
    <property type="entry name" value="polyprenyl_synt"/>
    <property type="match status" value="1"/>
</dbReference>
<dbReference type="InterPro" id="IPR008949">
    <property type="entry name" value="Isoprenoid_synthase_dom_sf"/>
</dbReference>
<reference evidence="10" key="1">
    <citation type="journal article" date="2011" name="J. Bacteriol.">
        <title>Genome sequences of eight morphologically diverse alphaproteobacteria.</title>
        <authorList>
            <consortium name="US DOE Joint Genome Institute"/>
            <person name="Brown P.J."/>
            <person name="Kysela D.T."/>
            <person name="Buechlein A."/>
            <person name="Hemmerich C."/>
            <person name="Brun Y.V."/>
        </authorList>
    </citation>
    <scope>NUCLEOTIDE SEQUENCE [LARGE SCALE GENOMIC DNA]</scope>
    <source>
        <strain evidence="10">ATCC 51888 / DSM 1869 / NCIB 11706 / TK 0415</strain>
    </source>
</reference>
<keyword evidence="5" id="KW-0460">Magnesium</keyword>
<dbReference type="PROSITE" id="PS00723">
    <property type="entry name" value="POLYPRENYL_SYNTHASE_1"/>
    <property type="match status" value="1"/>
</dbReference>
<evidence type="ECO:0000256" key="8">
    <source>
        <dbReference type="RuleBase" id="RU004466"/>
    </source>
</evidence>
<dbReference type="SUPFAM" id="SSF48576">
    <property type="entry name" value="Terpenoid synthases"/>
    <property type="match status" value="1"/>
</dbReference>